<accession>A0A2H3K3T7</accession>
<dbReference type="InterPro" id="IPR045338">
    <property type="entry name" value="DUF6535"/>
</dbReference>
<gene>
    <name evidence="3" type="ORF">WOLCODRAFT_59025</name>
</gene>
<dbReference type="Pfam" id="PF20153">
    <property type="entry name" value="DUF6535"/>
    <property type="match status" value="1"/>
</dbReference>
<dbReference type="EMBL" id="KB468135">
    <property type="protein sequence ID" value="PCH43087.1"/>
    <property type="molecule type" value="Genomic_DNA"/>
</dbReference>
<proteinExistence type="predicted"/>
<feature type="non-terminal residue" evidence="3">
    <location>
        <position position="1"/>
    </location>
</feature>
<evidence type="ECO:0000259" key="2">
    <source>
        <dbReference type="Pfam" id="PF20153"/>
    </source>
</evidence>
<dbReference type="Proteomes" id="UP000218811">
    <property type="component" value="Unassembled WGS sequence"/>
</dbReference>
<keyword evidence="4" id="KW-1185">Reference proteome</keyword>
<keyword evidence="1" id="KW-0472">Membrane</keyword>
<dbReference type="OrthoDB" id="2796682at2759"/>
<sequence>AAETWRQCTEKVWEHQSWIVEKWNQEIDTVRSPCASLFSAVVATFVVQYYMQMQPQTPNQSIMALKQIVMQLSKVVKRIDNLPASAASASLTPTEDTDVFTITPYAAIVAVNALWFSALVLSLAAASIAIHVRQWLDYHLIPIPGVPRQSAHLWHLQRASLKTWHVEDILSLMSILLQIALSLFLIGLVVLLWFINRAPAYAVIIQVMTLFAFSTATSIIPAFQASCPYRGPVAWGVIRLMQHVKAGYSDALQWLQDASRTWGRTKTYPPRFKHWLMNMQSRPRPWHQQPANWTEYVTDVLRQQPQDDLMVLASADESINDASFLEKVVRASFATANLGSILPAFTMILQRRAHEVHFEGDHHRMIWHHNTHDVGSIITMGHMSVDIIQRL</sequence>
<name>A0A2H3K3T7_WOLCO</name>
<feature type="transmembrane region" description="Helical" evidence="1">
    <location>
        <begin position="105"/>
        <end position="130"/>
    </location>
</feature>
<keyword evidence="1" id="KW-0812">Transmembrane</keyword>
<protein>
    <recommendedName>
        <fullName evidence="2">DUF6535 domain-containing protein</fullName>
    </recommendedName>
</protein>
<dbReference type="OMA" id="WHVEDIL"/>
<evidence type="ECO:0000313" key="3">
    <source>
        <dbReference type="EMBL" id="PCH43087.1"/>
    </source>
</evidence>
<feature type="non-terminal residue" evidence="3">
    <location>
        <position position="391"/>
    </location>
</feature>
<evidence type="ECO:0000256" key="1">
    <source>
        <dbReference type="SAM" id="Phobius"/>
    </source>
</evidence>
<feature type="transmembrane region" description="Helical" evidence="1">
    <location>
        <begin position="169"/>
        <end position="195"/>
    </location>
</feature>
<organism evidence="3 4">
    <name type="scientific">Wolfiporia cocos (strain MD-104)</name>
    <name type="common">Brown rot fungus</name>
    <dbReference type="NCBI Taxonomy" id="742152"/>
    <lineage>
        <taxon>Eukaryota</taxon>
        <taxon>Fungi</taxon>
        <taxon>Dikarya</taxon>
        <taxon>Basidiomycota</taxon>
        <taxon>Agaricomycotina</taxon>
        <taxon>Agaricomycetes</taxon>
        <taxon>Polyporales</taxon>
        <taxon>Phaeolaceae</taxon>
        <taxon>Wolfiporia</taxon>
    </lineage>
</organism>
<reference evidence="3 4" key="1">
    <citation type="journal article" date="2012" name="Science">
        <title>The Paleozoic origin of enzymatic lignin decomposition reconstructed from 31 fungal genomes.</title>
        <authorList>
            <person name="Floudas D."/>
            <person name="Binder M."/>
            <person name="Riley R."/>
            <person name="Barry K."/>
            <person name="Blanchette R.A."/>
            <person name="Henrissat B."/>
            <person name="Martinez A.T."/>
            <person name="Otillar R."/>
            <person name="Spatafora J.W."/>
            <person name="Yadav J.S."/>
            <person name="Aerts A."/>
            <person name="Benoit I."/>
            <person name="Boyd A."/>
            <person name="Carlson A."/>
            <person name="Copeland A."/>
            <person name="Coutinho P.M."/>
            <person name="de Vries R.P."/>
            <person name="Ferreira P."/>
            <person name="Findley K."/>
            <person name="Foster B."/>
            <person name="Gaskell J."/>
            <person name="Glotzer D."/>
            <person name="Gorecki P."/>
            <person name="Heitman J."/>
            <person name="Hesse C."/>
            <person name="Hori C."/>
            <person name="Igarashi K."/>
            <person name="Jurgens J.A."/>
            <person name="Kallen N."/>
            <person name="Kersten P."/>
            <person name="Kohler A."/>
            <person name="Kuees U."/>
            <person name="Kumar T.K.A."/>
            <person name="Kuo A."/>
            <person name="LaButti K."/>
            <person name="Larrondo L.F."/>
            <person name="Lindquist E."/>
            <person name="Ling A."/>
            <person name="Lombard V."/>
            <person name="Lucas S."/>
            <person name="Lundell T."/>
            <person name="Martin R."/>
            <person name="McLaughlin D.J."/>
            <person name="Morgenstern I."/>
            <person name="Morin E."/>
            <person name="Murat C."/>
            <person name="Nagy L.G."/>
            <person name="Nolan M."/>
            <person name="Ohm R.A."/>
            <person name="Patyshakuliyeva A."/>
            <person name="Rokas A."/>
            <person name="Ruiz-Duenas F.J."/>
            <person name="Sabat G."/>
            <person name="Salamov A."/>
            <person name="Samejima M."/>
            <person name="Schmutz J."/>
            <person name="Slot J.C."/>
            <person name="St John F."/>
            <person name="Stenlid J."/>
            <person name="Sun H."/>
            <person name="Sun S."/>
            <person name="Syed K."/>
            <person name="Tsang A."/>
            <person name="Wiebenga A."/>
            <person name="Young D."/>
            <person name="Pisabarro A."/>
            <person name="Eastwood D.C."/>
            <person name="Martin F."/>
            <person name="Cullen D."/>
            <person name="Grigoriev I.V."/>
            <person name="Hibbett D.S."/>
        </authorList>
    </citation>
    <scope>NUCLEOTIDE SEQUENCE [LARGE SCALE GENOMIC DNA]</scope>
    <source>
        <strain evidence="3 4">MD-104</strain>
    </source>
</reference>
<keyword evidence="1" id="KW-1133">Transmembrane helix</keyword>
<dbReference type="AlphaFoldDB" id="A0A2H3K3T7"/>
<feature type="domain" description="DUF6535" evidence="2">
    <location>
        <begin position="5"/>
        <end position="193"/>
    </location>
</feature>
<feature type="transmembrane region" description="Helical" evidence="1">
    <location>
        <begin position="201"/>
        <end position="223"/>
    </location>
</feature>
<evidence type="ECO:0000313" key="4">
    <source>
        <dbReference type="Proteomes" id="UP000218811"/>
    </source>
</evidence>